<feature type="transmembrane region" description="Helical" evidence="1">
    <location>
        <begin position="158"/>
        <end position="176"/>
    </location>
</feature>
<protein>
    <submittedName>
        <fullName evidence="2">Uncharacterized protein</fullName>
    </submittedName>
</protein>
<feature type="transmembrane region" description="Helical" evidence="1">
    <location>
        <begin position="126"/>
        <end position="146"/>
    </location>
</feature>
<reference evidence="2" key="1">
    <citation type="submission" date="2024-07" db="EMBL/GenBank/DDBJ databases">
        <title>Complete genome sequence of Verrucomicrobiaceae bacterium NT6N.</title>
        <authorList>
            <person name="Huang C."/>
            <person name="Takami H."/>
            <person name="Hamasaki K."/>
        </authorList>
    </citation>
    <scope>NUCLEOTIDE SEQUENCE</scope>
    <source>
        <strain evidence="2">NT6N</strain>
    </source>
</reference>
<organism evidence="2">
    <name type="scientific">Oceaniferula spumae</name>
    <dbReference type="NCBI Taxonomy" id="2979115"/>
    <lineage>
        <taxon>Bacteria</taxon>
        <taxon>Pseudomonadati</taxon>
        <taxon>Verrucomicrobiota</taxon>
        <taxon>Verrucomicrobiia</taxon>
        <taxon>Verrucomicrobiales</taxon>
        <taxon>Verrucomicrobiaceae</taxon>
        <taxon>Oceaniferula</taxon>
    </lineage>
</organism>
<dbReference type="EMBL" id="AP026866">
    <property type="protein sequence ID" value="BDS07258.1"/>
    <property type="molecule type" value="Genomic_DNA"/>
</dbReference>
<evidence type="ECO:0000256" key="1">
    <source>
        <dbReference type="SAM" id="Phobius"/>
    </source>
</evidence>
<keyword evidence="1" id="KW-1133">Transmembrane helix</keyword>
<accession>A0AAT9FMS9</accession>
<proteinExistence type="predicted"/>
<evidence type="ECO:0000313" key="2">
    <source>
        <dbReference type="EMBL" id="BDS07258.1"/>
    </source>
</evidence>
<feature type="transmembrane region" description="Helical" evidence="1">
    <location>
        <begin position="95"/>
        <end position="114"/>
    </location>
</feature>
<gene>
    <name evidence="2" type="ORF">NT6N_22980</name>
</gene>
<dbReference type="KEGG" id="osu:NT6N_22980"/>
<dbReference type="AlphaFoldDB" id="A0AAT9FMS9"/>
<sequence length="186" mass="20737">MKRVIIATFTGALVAFFWGFITWMLLDWHTPETFKDEAAVTEVITANAETHGIYMLPRPGDMSQDREAAFTKGPFVYAIIRPGSLDRPWNMVESMLISFGINVLCCLVISVSVLRIRATRYISRASVGATLGLFAALSVVLPHWQWFETPGSHFLAEFLDPIIAYTLAGLVIAAIIKTPKARRIFS</sequence>
<feature type="transmembrane region" description="Helical" evidence="1">
    <location>
        <begin position="5"/>
        <end position="26"/>
    </location>
</feature>
<name>A0AAT9FMS9_9BACT</name>
<keyword evidence="1" id="KW-0472">Membrane</keyword>
<keyword evidence="1" id="KW-0812">Transmembrane</keyword>